<keyword evidence="2" id="KW-1185">Reference proteome</keyword>
<proteinExistence type="predicted"/>
<gene>
    <name evidence="1" type="ORF">F5148DRAFT_1195817</name>
</gene>
<protein>
    <submittedName>
        <fullName evidence="1">Uncharacterized protein</fullName>
    </submittedName>
</protein>
<organism evidence="1 2">
    <name type="scientific">Russula earlei</name>
    <dbReference type="NCBI Taxonomy" id="71964"/>
    <lineage>
        <taxon>Eukaryota</taxon>
        <taxon>Fungi</taxon>
        <taxon>Dikarya</taxon>
        <taxon>Basidiomycota</taxon>
        <taxon>Agaricomycotina</taxon>
        <taxon>Agaricomycetes</taxon>
        <taxon>Russulales</taxon>
        <taxon>Russulaceae</taxon>
        <taxon>Russula</taxon>
    </lineage>
</organism>
<evidence type="ECO:0000313" key="2">
    <source>
        <dbReference type="Proteomes" id="UP001207468"/>
    </source>
</evidence>
<reference evidence="1" key="1">
    <citation type="submission" date="2021-03" db="EMBL/GenBank/DDBJ databases">
        <title>Evolutionary priming and transition to the ectomycorrhizal habit in an iconic lineage of mushroom-forming fungi: is preadaptation a requirement?</title>
        <authorList>
            <consortium name="DOE Joint Genome Institute"/>
            <person name="Looney B.P."/>
            <person name="Miyauchi S."/>
            <person name="Morin E."/>
            <person name="Drula E."/>
            <person name="Courty P.E."/>
            <person name="Chicoki N."/>
            <person name="Fauchery L."/>
            <person name="Kohler A."/>
            <person name="Kuo A."/>
            <person name="LaButti K."/>
            <person name="Pangilinan J."/>
            <person name="Lipzen A."/>
            <person name="Riley R."/>
            <person name="Andreopoulos W."/>
            <person name="He G."/>
            <person name="Johnson J."/>
            <person name="Barry K.W."/>
            <person name="Grigoriev I.V."/>
            <person name="Nagy L."/>
            <person name="Hibbett D."/>
            <person name="Henrissat B."/>
            <person name="Matheny P.B."/>
            <person name="Labbe J."/>
            <person name="Martin A.F."/>
        </authorList>
    </citation>
    <scope>NUCLEOTIDE SEQUENCE</scope>
    <source>
        <strain evidence="1">BPL698</strain>
    </source>
</reference>
<dbReference type="Proteomes" id="UP001207468">
    <property type="component" value="Unassembled WGS sequence"/>
</dbReference>
<sequence length="79" mass="8891">MHHLSPRLTAVLSPWPIAVLSLACMLEPALAFLDSQLNLSENSHEMKERTKAKAITHAQSLTRETRARGKTRHKPIDTH</sequence>
<accession>A0ACC0UBA4</accession>
<evidence type="ECO:0000313" key="1">
    <source>
        <dbReference type="EMBL" id="KAI9508516.1"/>
    </source>
</evidence>
<name>A0ACC0UBA4_9AGAM</name>
<dbReference type="EMBL" id="JAGFNK010000088">
    <property type="protein sequence ID" value="KAI9508516.1"/>
    <property type="molecule type" value="Genomic_DNA"/>
</dbReference>
<comment type="caution">
    <text evidence="1">The sequence shown here is derived from an EMBL/GenBank/DDBJ whole genome shotgun (WGS) entry which is preliminary data.</text>
</comment>